<accession>A0A0E9QFS9</accession>
<organism evidence="1">
    <name type="scientific">Anguilla anguilla</name>
    <name type="common">European freshwater eel</name>
    <name type="synonym">Muraena anguilla</name>
    <dbReference type="NCBI Taxonomy" id="7936"/>
    <lineage>
        <taxon>Eukaryota</taxon>
        <taxon>Metazoa</taxon>
        <taxon>Chordata</taxon>
        <taxon>Craniata</taxon>
        <taxon>Vertebrata</taxon>
        <taxon>Euteleostomi</taxon>
        <taxon>Actinopterygii</taxon>
        <taxon>Neopterygii</taxon>
        <taxon>Teleostei</taxon>
        <taxon>Anguilliformes</taxon>
        <taxon>Anguillidae</taxon>
        <taxon>Anguilla</taxon>
    </lineage>
</organism>
<evidence type="ECO:0000313" key="1">
    <source>
        <dbReference type="EMBL" id="JAH14963.1"/>
    </source>
</evidence>
<dbReference type="EMBL" id="GBXM01093614">
    <property type="protein sequence ID" value="JAH14963.1"/>
    <property type="molecule type" value="Transcribed_RNA"/>
</dbReference>
<protein>
    <submittedName>
        <fullName evidence="1">Uncharacterized protein</fullName>
    </submittedName>
</protein>
<proteinExistence type="predicted"/>
<name>A0A0E9QFS9_ANGAN</name>
<reference evidence="1" key="1">
    <citation type="submission" date="2014-11" db="EMBL/GenBank/DDBJ databases">
        <authorList>
            <person name="Amaro Gonzalez C."/>
        </authorList>
    </citation>
    <scope>NUCLEOTIDE SEQUENCE</scope>
</reference>
<sequence length="14" mass="1627">MFLSFFSLFTGSWG</sequence>
<reference evidence="1" key="2">
    <citation type="journal article" date="2015" name="Fish Shellfish Immunol.">
        <title>Early steps in the European eel (Anguilla anguilla)-Vibrio vulnificus interaction in the gills: Role of the RtxA13 toxin.</title>
        <authorList>
            <person name="Callol A."/>
            <person name="Pajuelo D."/>
            <person name="Ebbesson L."/>
            <person name="Teles M."/>
            <person name="MacKenzie S."/>
            <person name="Amaro C."/>
        </authorList>
    </citation>
    <scope>NUCLEOTIDE SEQUENCE</scope>
</reference>